<reference evidence="4 5" key="1">
    <citation type="submission" date="2019-07" db="EMBL/GenBank/DDBJ databases">
        <title>Full genome sequence of Devosia sp. Gsoil 520.</title>
        <authorList>
            <person name="Im W.-T."/>
        </authorList>
    </citation>
    <scope>NUCLEOTIDE SEQUENCE [LARGE SCALE GENOMIC DNA]</scope>
    <source>
        <strain evidence="4 5">Gsoil 520</strain>
    </source>
</reference>
<accession>A0A5B8LYV1</accession>
<evidence type="ECO:0000313" key="5">
    <source>
        <dbReference type="Proteomes" id="UP000315364"/>
    </source>
</evidence>
<dbReference type="InterPro" id="IPR009057">
    <property type="entry name" value="Homeodomain-like_sf"/>
</dbReference>
<dbReference type="InterPro" id="IPR001647">
    <property type="entry name" value="HTH_TetR"/>
</dbReference>
<dbReference type="OrthoDB" id="2356263at2"/>
<dbReference type="RefSeq" id="WP_146291974.1">
    <property type="nucleotide sequence ID" value="NZ_CP042304.1"/>
</dbReference>
<name>A0A5B8LYV1_9HYPH</name>
<evidence type="ECO:0000256" key="1">
    <source>
        <dbReference type="ARBA" id="ARBA00023125"/>
    </source>
</evidence>
<dbReference type="EMBL" id="CP042304">
    <property type="protein sequence ID" value="QDZ12705.1"/>
    <property type="molecule type" value="Genomic_DNA"/>
</dbReference>
<evidence type="ECO:0000313" key="4">
    <source>
        <dbReference type="EMBL" id="QDZ12705.1"/>
    </source>
</evidence>
<keyword evidence="1 2" id="KW-0238">DNA-binding</keyword>
<dbReference type="GO" id="GO:0003677">
    <property type="term" value="F:DNA binding"/>
    <property type="evidence" value="ECO:0007669"/>
    <property type="project" value="UniProtKB-UniRule"/>
</dbReference>
<evidence type="ECO:0000259" key="3">
    <source>
        <dbReference type="PROSITE" id="PS50977"/>
    </source>
</evidence>
<dbReference type="KEGG" id="dea:FPZ08_19340"/>
<dbReference type="AlphaFoldDB" id="A0A5B8LYV1"/>
<keyword evidence="5" id="KW-1185">Reference proteome</keyword>
<feature type="domain" description="HTH tetR-type" evidence="3">
    <location>
        <begin position="8"/>
        <end position="69"/>
    </location>
</feature>
<organism evidence="4 5">
    <name type="scientific">Devosia ginsengisoli</name>
    <dbReference type="NCBI Taxonomy" id="400770"/>
    <lineage>
        <taxon>Bacteria</taxon>
        <taxon>Pseudomonadati</taxon>
        <taxon>Pseudomonadota</taxon>
        <taxon>Alphaproteobacteria</taxon>
        <taxon>Hyphomicrobiales</taxon>
        <taxon>Devosiaceae</taxon>
        <taxon>Devosia</taxon>
    </lineage>
</organism>
<dbReference type="SUPFAM" id="SSF46689">
    <property type="entry name" value="Homeodomain-like"/>
    <property type="match status" value="1"/>
</dbReference>
<evidence type="ECO:0000256" key="2">
    <source>
        <dbReference type="PROSITE-ProRule" id="PRU00335"/>
    </source>
</evidence>
<feature type="DNA-binding region" description="H-T-H motif" evidence="2">
    <location>
        <begin position="32"/>
        <end position="51"/>
    </location>
</feature>
<dbReference type="Proteomes" id="UP000315364">
    <property type="component" value="Chromosome"/>
</dbReference>
<dbReference type="SUPFAM" id="SSF48498">
    <property type="entry name" value="Tetracyclin repressor-like, C-terminal domain"/>
    <property type="match status" value="1"/>
</dbReference>
<dbReference type="InterPro" id="IPR036271">
    <property type="entry name" value="Tet_transcr_reg_TetR-rel_C_sf"/>
</dbReference>
<dbReference type="Pfam" id="PF00440">
    <property type="entry name" value="TetR_N"/>
    <property type="match status" value="1"/>
</dbReference>
<proteinExistence type="predicted"/>
<gene>
    <name evidence="4" type="ORF">FPZ08_19340</name>
</gene>
<protein>
    <submittedName>
        <fullName evidence="4">TetR/AcrR family transcriptional regulator</fullName>
    </submittedName>
</protein>
<dbReference type="PROSITE" id="PS50977">
    <property type="entry name" value="HTH_TETR_2"/>
    <property type="match status" value="1"/>
</dbReference>
<dbReference type="Gene3D" id="1.10.357.10">
    <property type="entry name" value="Tetracycline Repressor, domain 2"/>
    <property type="match status" value="1"/>
</dbReference>
<sequence>MRRETNKSVTAEKLQAACEALLNAADHPDEVTVRSIARRAGAAVSAVSYHFGSVEQLIFSVAERVYMKLNAERLAMLQAAVQRAHPAPASIEDLIVAMVGPSIRWSLDRASSYNVLRHMTNLAQSSEHPEIFRPMIEDIDHHRVFIPHFRTIAPWLSDVDIGFRISCLLGVRSQMTRNRRRTDELTSHALNLDDPLIVLEQVVAATTPMFTTPPSTNSNVVPNSSRR</sequence>